<evidence type="ECO:0000259" key="14">
    <source>
        <dbReference type="Pfam" id="PF10502"/>
    </source>
</evidence>
<dbReference type="Gene3D" id="2.10.109.10">
    <property type="entry name" value="Umud Fragment, subunit A"/>
    <property type="match status" value="1"/>
</dbReference>
<feature type="active site" evidence="11">
    <location>
        <position position="123"/>
    </location>
</feature>
<evidence type="ECO:0000256" key="4">
    <source>
        <dbReference type="ARBA" id="ARBA00013208"/>
    </source>
</evidence>
<dbReference type="EC" id="3.4.21.89" evidence="4 12"/>
<evidence type="ECO:0000313" key="16">
    <source>
        <dbReference type="Proteomes" id="UP000037175"/>
    </source>
</evidence>
<evidence type="ECO:0000256" key="3">
    <source>
        <dbReference type="ARBA" id="ARBA00009370"/>
    </source>
</evidence>
<comment type="catalytic activity">
    <reaction evidence="1 12">
        <text>Cleavage of hydrophobic, N-terminal signal or leader sequences from secreted and periplasmic proteins.</text>
        <dbReference type="EC" id="3.4.21.89"/>
    </reaction>
</comment>
<keyword evidence="5" id="KW-1003">Cell membrane</keyword>
<keyword evidence="8 12" id="KW-0378">Hydrolase</keyword>
<dbReference type="PROSITE" id="PS00501">
    <property type="entry name" value="SPASE_I_1"/>
    <property type="match status" value="1"/>
</dbReference>
<dbReference type="GO" id="GO:0004252">
    <property type="term" value="F:serine-type endopeptidase activity"/>
    <property type="evidence" value="ECO:0007669"/>
    <property type="project" value="InterPro"/>
</dbReference>
<accession>A0A0L6W3G7</accession>
<keyword evidence="6 12" id="KW-0645">Protease</keyword>
<gene>
    <name evidence="15" type="ORF">Tfer_1655</name>
</gene>
<dbReference type="GO" id="GO:0006465">
    <property type="term" value="P:signal peptide processing"/>
    <property type="evidence" value="ECO:0007669"/>
    <property type="project" value="InterPro"/>
</dbReference>
<comment type="similarity">
    <text evidence="3 13">Belongs to the peptidase S26 family.</text>
</comment>
<comment type="caution">
    <text evidence="15">The sequence shown here is derived from an EMBL/GenBank/DDBJ whole genome shotgun (WGS) entry which is preliminary data.</text>
</comment>
<sequence length="213" mass="24050">MERENGFKEDIGQIGVEPEKIEAAKGTLAQTGFAEGALEHDQKKKGSFFGEILESVAIAVILAFVIRVFLFQPFYIPSGSMEPTLQPGDRIIVNKFLYRFKEPARGDIIVFKYPRNPKRDFIKRVIGLPGETVEIRDSVLYINGKKVDQPYLPKGLRYGSYGPVKVPEGSYFMMGDNRNNSEDSRVWGTLPRENIVGKAMLIYWPLARAGMIK</sequence>
<organism evidence="15 16">
    <name type="scientific">Thermincola ferriacetica</name>
    <dbReference type="NCBI Taxonomy" id="281456"/>
    <lineage>
        <taxon>Bacteria</taxon>
        <taxon>Bacillati</taxon>
        <taxon>Bacillota</taxon>
        <taxon>Clostridia</taxon>
        <taxon>Eubacteriales</taxon>
        <taxon>Thermincolaceae</taxon>
        <taxon>Thermincola</taxon>
    </lineage>
</organism>
<evidence type="ECO:0000313" key="15">
    <source>
        <dbReference type="EMBL" id="KNZ69634.1"/>
    </source>
</evidence>
<evidence type="ECO:0000256" key="11">
    <source>
        <dbReference type="PIRSR" id="PIRSR600223-1"/>
    </source>
</evidence>
<dbReference type="InterPro" id="IPR019757">
    <property type="entry name" value="Pept_S26A_signal_pept_1_Lys-AS"/>
</dbReference>
<evidence type="ECO:0000256" key="1">
    <source>
        <dbReference type="ARBA" id="ARBA00000677"/>
    </source>
</evidence>
<dbReference type="InterPro" id="IPR019758">
    <property type="entry name" value="Pept_S26A_signal_pept_1_CS"/>
</dbReference>
<evidence type="ECO:0000256" key="2">
    <source>
        <dbReference type="ARBA" id="ARBA00004401"/>
    </source>
</evidence>
<dbReference type="InterPro" id="IPR036286">
    <property type="entry name" value="LexA/Signal_pep-like_sf"/>
</dbReference>
<dbReference type="Pfam" id="PF10502">
    <property type="entry name" value="Peptidase_S26"/>
    <property type="match status" value="1"/>
</dbReference>
<dbReference type="CDD" id="cd06530">
    <property type="entry name" value="S26_SPase_I"/>
    <property type="match status" value="1"/>
</dbReference>
<evidence type="ECO:0000256" key="12">
    <source>
        <dbReference type="RuleBase" id="RU003993"/>
    </source>
</evidence>
<dbReference type="PATRIC" id="fig|281456.6.peg.1767"/>
<dbReference type="InterPro" id="IPR019756">
    <property type="entry name" value="Pept_S26A_signal_pept_1_Ser-AS"/>
</dbReference>
<feature type="domain" description="Peptidase S26" evidence="14">
    <location>
        <begin position="51"/>
        <end position="204"/>
    </location>
</feature>
<evidence type="ECO:0000256" key="7">
    <source>
        <dbReference type="ARBA" id="ARBA00022692"/>
    </source>
</evidence>
<comment type="subcellular location">
    <subcellularLocation>
        <location evidence="2">Cell membrane</location>
        <topology evidence="2">Single-pass type II membrane protein</topology>
    </subcellularLocation>
    <subcellularLocation>
        <location evidence="13">Membrane</location>
        <topology evidence="13">Single-pass type II membrane protein</topology>
    </subcellularLocation>
</comment>
<reference evidence="16" key="1">
    <citation type="submission" date="2015-07" db="EMBL/GenBank/DDBJ databases">
        <title>Complete Genome of Thermincola ferriacetica strain Z-0001T.</title>
        <authorList>
            <person name="Lusk B."/>
            <person name="Badalamenti J.P."/>
            <person name="Parameswaran P."/>
            <person name="Bond D.R."/>
            <person name="Torres C.I."/>
        </authorList>
    </citation>
    <scope>NUCLEOTIDE SEQUENCE [LARGE SCALE GENOMIC DNA]</scope>
    <source>
        <strain evidence="16">Z-0001</strain>
    </source>
</reference>
<keyword evidence="16" id="KW-1185">Reference proteome</keyword>
<dbReference type="Proteomes" id="UP000037175">
    <property type="component" value="Unassembled WGS sequence"/>
</dbReference>
<feature type="transmembrane region" description="Helical" evidence="12">
    <location>
        <begin position="52"/>
        <end position="75"/>
    </location>
</feature>
<dbReference type="GO" id="GO:0009003">
    <property type="term" value="F:signal peptidase activity"/>
    <property type="evidence" value="ECO:0007669"/>
    <property type="project" value="UniProtKB-EC"/>
</dbReference>
<dbReference type="SUPFAM" id="SSF51306">
    <property type="entry name" value="LexA/Signal peptidase"/>
    <property type="match status" value="1"/>
</dbReference>
<dbReference type="PRINTS" id="PR00727">
    <property type="entry name" value="LEADERPTASE"/>
</dbReference>
<evidence type="ECO:0000256" key="6">
    <source>
        <dbReference type="ARBA" id="ARBA00022670"/>
    </source>
</evidence>
<feature type="active site" evidence="11">
    <location>
        <position position="80"/>
    </location>
</feature>
<name>A0A0L6W3G7_9FIRM</name>
<dbReference type="PANTHER" id="PTHR43390:SF1">
    <property type="entry name" value="CHLOROPLAST PROCESSING PEPTIDASE"/>
    <property type="match status" value="1"/>
</dbReference>
<dbReference type="EMBL" id="LGTE01000010">
    <property type="protein sequence ID" value="KNZ69634.1"/>
    <property type="molecule type" value="Genomic_DNA"/>
</dbReference>
<evidence type="ECO:0000256" key="10">
    <source>
        <dbReference type="ARBA" id="ARBA00023136"/>
    </source>
</evidence>
<evidence type="ECO:0000256" key="9">
    <source>
        <dbReference type="ARBA" id="ARBA00022989"/>
    </source>
</evidence>
<evidence type="ECO:0000256" key="8">
    <source>
        <dbReference type="ARBA" id="ARBA00022801"/>
    </source>
</evidence>
<keyword evidence="9 12" id="KW-1133">Transmembrane helix</keyword>
<keyword evidence="7 12" id="KW-0812">Transmembrane</keyword>
<dbReference type="PANTHER" id="PTHR43390">
    <property type="entry name" value="SIGNAL PEPTIDASE I"/>
    <property type="match status" value="1"/>
</dbReference>
<proteinExistence type="inferred from homology"/>
<dbReference type="InterPro" id="IPR019533">
    <property type="entry name" value="Peptidase_S26"/>
</dbReference>
<dbReference type="FunFam" id="2.10.109.10:FF:000008">
    <property type="entry name" value="Signal peptidase I"/>
    <property type="match status" value="1"/>
</dbReference>
<evidence type="ECO:0000256" key="5">
    <source>
        <dbReference type="ARBA" id="ARBA00022475"/>
    </source>
</evidence>
<keyword evidence="10 12" id="KW-0472">Membrane</keyword>
<dbReference type="InterPro" id="IPR000223">
    <property type="entry name" value="Pept_S26A_signal_pept_1"/>
</dbReference>
<dbReference type="GO" id="GO:0005886">
    <property type="term" value="C:plasma membrane"/>
    <property type="evidence" value="ECO:0007669"/>
    <property type="project" value="UniProtKB-SubCell"/>
</dbReference>
<dbReference type="NCBIfam" id="TIGR02227">
    <property type="entry name" value="sigpep_I_bact"/>
    <property type="match status" value="1"/>
</dbReference>
<dbReference type="PROSITE" id="PS00761">
    <property type="entry name" value="SPASE_I_3"/>
    <property type="match status" value="1"/>
</dbReference>
<evidence type="ECO:0000256" key="13">
    <source>
        <dbReference type="RuleBase" id="RU362042"/>
    </source>
</evidence>
<dbReference type="AlphaFoldDB" id="A0A0L6W3G7"/>
<dbReference type="RefSeq" id="WP_083436850.1">
    <property type="nucleotide sequence ID" value="NZ_LGTE01000010.1"/>
</dbReference>
<protein>
    <recommendedName>
        <fullName evidence="4 12">Signal peptidase I</fullName>
        <ecNumber evidence="4 12">3.4.21.89</ecNumber>
    </recommendedName>
</protein>
<dbReference type="PROSITE" id="PS00760">
    <property type="entry name" value="SPASE_I_2"/>
    <property type="match status" value="1"/>
</dbReference>